<name>A0ACC0TYF7_9AGAM</name>
<comment type="caution">
    <text evidence="1">The sequence shown here is derived from an EMBL/GenBank/DDBJ whole genome shotgun (WGS) entry which is preliminary data.</text>
</comment>
<evidence type="ECO:0000313" key="1">
    <source>
        <dbReference type="EMBL" id="KAI9452144.1"/>
    </source>
</evidence>
<dbReference type="Proteomes" id="UP001207468">
    <property type="component" value="Unassembled WGS sequence"/>
</dbReference>
<dbReference type="EMBL" id="JAGFNK010000348">
    <property type="protein sequence ID" value="KAI9452144.1"/>
    <property type="molecule type" value="Genomic_DNA"/>
</dbReference>
<reference evidence="1" key="1">
    <citation type="submission" date="2021-03" db="EMBL/GenBank/DDBJ databases">
        <title>Evolutionary priming and transition to the ectomycorrhizal habit in an iconic lineage of mushroom-forming fungi: is preadaptation a requirement?</title>
        <authorList>
            <consortium name="DOE Joint Genome Institute"/>
            <person name="Looney B.P."/>
            <person name="Miyauchi S."/>
            <person name="Morin E."/>
            <person name="Drula E."/>
            <person name="Courty P.E."/>
            <person name="Chicoki N."/>
            <person name="Fauchery L."/>
            <person name="Kohler A."/>
            <person name="Kuo A."/>
            <person name="LaButti K."/>
            <person name="Pangilinan J."/>
            <person name="Lipzen A."/>
            <person name="Riley R."/>
            <person name="Andreopoulos W."/>
            <person name="He G."/>
            <person name="Johnson J."/>
            <person name="Barry K.W."/>
            <person name="Grigoriev I.V."/>
            <person name="Nagy L."/>
            <person name="Hibbett D."/>
            <person name="Henrissat B."/>
            <person name="Matheny P.B."/>
            <person name="Labbe J."/>
            <person name="Martin A.F."/>
        </authorList>
    </citation>
    <scope>NUCLEOTIDE SEQUENCE</scope>
    <source>
        <strain evidence="1">BPL698</strain>
    </source>
</reference>
<protein>
    <submittedName>
        <fullName evidence="1">Uncharacterized protein</fullName>
    </submittedName>
</protein>
<sequence length="269" mass="28971">MGSTGSLVWTSIRPLLRTFLDVGAGFALTKANVCPPHAARGCAQIALRVYRLAVPGLLPHVPAFTPQNISTLAPLTVAGLLYGIAGVVMAWAIRQAFWVPHRFRYGILAAGGWAHYGDIPTAIAMGMTASAPFNGVDDENSAIAYISAFLLVFYITLFPLGGLLIIAKDFEGSDVESEELRERMQLRRQRMVANATRSLRRLSHLSGHSEKTCDTEAGADLKTKDTISDETAESGVSVDQRDFEVMQPPPTIPNPGAPSAPIWVISQPS</sequence>
<keyword evidence="2" id="KW-1185">Reference proteome</keyword>
<accession>A0ACC0TYF7</accession>
<proteinExistence type="predicted"/>
<organism evidence="1 2">
    <name type="scientific">Russula earlei</name>
    <dbReference type="NCBI Taxonomy" id="71964"/>
    <lineage>
        <taxon>Eukaryota</taxon>
        <taxon>Fungi</taxon>
        <taxon>Dikarya</taxon>
        <taxon>Basidiomycota</taxon>
        <taxon>Agaricomycotina</taxon>
        <taxon>Agaricomycetes</taxon>
        <taxon>Russulales</taxon>
        <taxon>Russulaceae</taxon>
        <taxon>Russula</taxon>
    </lineage>
</organism>
<gene>
    <name evidence="1" type="ORF">F5148DRAFT_521297</name>
</gene>
<evidence type="ECO:0000313" key="2">
    <source>
        <dbReference type="Proteomes" id="UP001207468"/>
    </source>
</evidence>